<dbReference type="AlphaFoldDB" id="A0A0F6YKK9"/>
<gene>
    <name evidence="4" type="ORF">DB32_005409</name>
</gene>
<keyword evidence="2" id="KW-0812">Transmembrane</keyword>
<evidence type="ECO:0000313" key="4">
    <source>
        <dbReference type="EMBL" id="AKF08260.1"/>
    </source>
</evidence>
<organism evidence="4 5">
    <name type="scientific">Sandaracinus amylolyticus</name>
    <dbReference type="NCBI Taxonomy" id="927083"/>
    <lineage>
        <taxon>Bacteria</taxon>
        <taxon>Pseudomonadati</taxon>
        <taxon>Myxococcota</taxon>
        <taxon>Polyangia</taxon>
        <taxon>Polyangiales</taxon>
        <taxon>Sandaracinaceae</taxon>
        <taxon>Sandaracinus</taxon>
    </lineage>
</organism>
<name>A0A0F6YKK9_9BACT</name>
<dbReference type="Proteomes" id="UP000034883">
    <property type="component" value="Chromosome"/>
</dbReference>
<keyword evidence="3" id="KW-0732">Signal</keyword>
<keyword evidence="2" id="KW-0472">Membrane</keyword>
<keyword evidence="2" id="KW-1133">Transmembrane helix</keyword>
<sequence>MLVVLGVLGVPMVAQAEPLVCTVTGATGATPLVECDLIACAGTFTCPDARFEPGLCDQILPGVEGLVCRPLCGTLFGCDVSEDCPALLAREGVCVGAVNPPEGFTSGVCAYPAIGLDYCAGSTELTSEDVLDCHRTPDGRPTSSWLAGDCDEDGCPNGRDPEPCSDSAIERCGTVRLGEGECVPGVPSDSDAGTSTNDDAGAADAGAEHDAGGDDEDAGQEPFDAGREEFDAGPSAPPGIQFAGGGGCRCSVPGGTGAGAEAAWAAIAVVLGVLGARRRR</sequence>
<protein>
    <submittedName>
        <fullName evidence="4">Uncharacterized protein</fullName>
    </submittedName>
</protein>
<evidence type="ECO:0000256" key="1">
    <source>
        <dbReference type="SAM" id="MobiDB-lite"/>
    </source>
</evidence>
<keyword evidence="5" id="KW-1185">Reference proteome</keyword>
<accession>A0A0F6YKK9</accession>
<dbReference type="EMBL" id="CP011125">
    <property type="protein sequence ID" value="AKF08260.1"/>
    <property type="molecule type" value="Genomic_DNA"/>
</dbReference>
<proteinExistence type="predicted"/>
<reference evidence="4 5" key="1">
    <citation type="submission" date="2015-03" db="EMBL/GenBank/DDBJ databases">
        <title>Genome assembly of Sandaracinus amylolyticus DSM 53668.</title>
        <authorList>
            <person name="Sharma G."/>
            <person name="Subramanian S."/>
        </authorList>
    </citation>
    <scope>NUCLEOTIDE SEQUENCE [LARGE SCALE GENOMIC DNA]</scope>
    <source>
        <strain evidence="4 5">DSM 53668</strain>
    </source>
</reference>
<evidence type="ECO:0000256" key="3">
    <source>
        <dbReference type="SAM" id="SignalP"/>
    </source>
</evidence>
<feature type="chain" id="PRO_5002512741" evidence="3">
    <location>
        <begin position="17"/>
        <end position="280"/>
    </location>
</feature>
<feature type="signal peptide" evidence="3">
    <location>
        <begin position="1"/>
        <end position="16"/>
    </location>
</feature>
<evidence type="ECO:0000313" key="5">
    <source>
        <dbReference type="Proteomes" id="UP000034883"/>
    </source>
</evidence>
<feature type="region of interest" description="Disordered" evidence="1">
    <location>
        <begin position="183"/>
        <end position="238"/>
    </location>
</feature>
<feature type="transmembrane region" description="Helical" evidence="2">
    <location>
        <begin position="258"/>
        <end position="276"/>
    </location>
</feature>
<dbReference type="KEGG" id="samy:DB32_005409"/>
<evidence type="ECO:0000256" key="2">
    <source>
        <dbReference type="SAM" id="Phobius"/>
    </source>
</evidence>